<evidence type="ECO:0000256" key="5">
    <source>
        <dbReference type="ARBA" id="ARBA00022692"/>
    </source>
</evidence>
<dbReference type="EMBL" id="JABANU010000003">
    <property type="protein sequence ID" value="MBI5974363.1"/>
    <property type="molecule type" value="Genomic_DNA"/>
</dbReference>
<evidence type="ECO:0000256" key="6">
    <source>
        <dbReference type="ARBA" id="ARBA00022970"/>
    </source>
</evidence>
<dbReference type="InterPro" id="IPR035906">
    <property type="entry name" value="MetI-like_sf"/>
</dbReference>
<evidence type="ECO:0000256" key="8">
    <source>
        <dbReference type="ARBA" id="ARBA00023112"/>
    </source>
</evidence>
<keyword evidence="7 10" id="KW-1133">Transmembrane helix</keyword>
<keyword evidence="5 10" id="KW-0812">Transmembrane</keyword>
<dbReference type="PROSITE" id="PS50928">
    <property type="entry name" value="ABC_TM1"/>
    <property type="match status" value="1"/>
</dbReference>
<proteinExistence type="inferred from homology"/>
<dbReference type="PANTHER" id="PTHR30614:SF0">
    <property type="entry name" value="L-CYSTINE TRANSPORT SYSTEM PERMEASE PROTEIN TCYL"/>
    <property type="match status" value="1"/>
</dbReference>
<evidence type="ECO:0000256" key="9">
    <source>
        <dbReference type="ARBA" id="ARBA00023136"/>
    </source>
</evidence>
<organism evidence="12 13">
    <name type="scientific">Staphylococcus canis</name>
    <dbReference type="NCBI Taxonomy" id="2724942"/>
    <lineage>
        <taxon>Bacteria</taxon>
        <taxon>Bacillati</taxon>
        <taxon>Bacillota</taxon>
        <taxon>Bacilli</taxon>
        <taxon>Bacillales</taxon>
        <taxon>Staphylococcaceae</taxon>
        <taxon>Staphylococcus</taxon>
    </lineage>
</organism>
<keyword evidence="3" id="KW-1003">Cell membrane</keyword>
<dbReference type="InterPro" id="IPR010065">
    <property type="entry name" value="AA_ABC_transptr_permease_3TM"/>
</dbReference>
<feature type="domain" description="ABC transmembrane type-1" evidence="11">
    <location>
        <begin position="15"/>
        <end position="216"/>
    </location>
</feature>
<keyword evidence="2 10" id="KW-0813">Transport</keyword>
<dbReference type="Gene3D" id="1.10.3720.10">
    <property type="entry name" value="MetI-like"/>
    <property type="match status" value="1"/>
</dbReference>
<comment type="caution">
    <text evidence="12">The sequence shown here is derived from an EMBL/GenBank/DDBJ whole genome shotgun (WGS) entry which is preliminary data.</text>
</comment>
<comment type="subcellular location">
    <subcellularLocation>
        <location evidence="1 10">Cell membrane</location>
        <topology evidence="1 10">Multi-pass membrane protein</topology>
    </subcellularLocation>
</comment>
<keyword evidence="13" id="KW-1185">Reference proteome</keyword>
<dbReference type="PANTHER" id="PTHR30614">
    <property type="entry name" value="MEMBRANE COMPONENT OF AMINO ACID ABC TRANSPORTER"/>
    <property type="match status" value="1"/>
</dbReference>
<dbReference type="CDD" id="cd06261">
    <property type="entry name" value="TM_PBP2"/>
    <property type="match status" value="1"/>
</dbReference>
<evidence type="ECO:0000256" key="4">
    <source>
        <dbReference type="ARBA" id="ARBA00022596"/>
    </source>
</evidence>
<keyword evidence="8" id="KW-0921">Nickel transport</keyword>
<evidence type="ECO:0000256" key="7">
    <source>
        <dbReference type="ARBA" id="ARBA00022989"/>
    </source>
</evidence>
<dbReference type="InterPro" id="IPR000515">
    <property type="entry name" value="MetI-like"/>
</dbReference>
<dbReference type="InterPro" id="IPR043429">
    <property type="entry name" value="ArtM/GltK/GlnP/TcyL/YhdX-like"/>
</dbReference>
<comment type="similarity">
    <text evidence="10">Belongs to the binding-protein-dependent transport system permease family.</text>
</comment>
<dbReference type="RefSeq" id="WP_198617150.1">
    <property type="nucleotide sequence ID" value="NZ_JABANU010000003.1"/>
</dbReference>
<dbReference type="Proteomes" id="UP000751852">
    <property type="component" value="Unassembled WGS sequence"/>
</dbReference>
<evidence type="ECO:0000256" key="2">
    <source>
        <dbReference type="ARBA" id="ARBA00022448"/>
    </source>
</evidence>
<feature type="transmembrane region" description="Helical" evidence="10">
    <location>
        <begin position="60"/>
        <end position="81"/>
    </location>
</feature>
<evidence type="ECO:0000313" key="12">
    <source>
        <dbReference type="EMBL" id="MBI5974363.1"/>
    </source>
</evidence>
<dbReference type="NCBIfam" id="TIGR01726">
    <property type="entry name" value="HEQRo_perm_3TM"/>
    <property type="match status" value="1"/>
</dbReference>
<feature type="transmembrane region" description="Helical" evidence="10">
    <location>
        <begin position="197"/>
        <end position="216"/>
    </location>
</feature>
<evidence type="ECO:0000256" key="3">
    <source>
        <dbReference type="ARBA" id="ARBA00022475"/>
    </source>
</evidence>
<accession>A0ABS0T6K1</accession>
<keyword evidence="6" id="KW-0029">Amino-acid transport</keyword>
<protein>
    <submittedName>
        <fullName evidence="12">Amino acid ABC transporter permease</fullName>
    </submittedName>
</protein>
<keyword evidence="8" id="KW-0406">Ion transport</keyword>
<evidence type="ECO:0000313" key="13">
    <source>
        <dbReference type="Proteomes" id="UP000751852"/>
    </source>
</evidence>
<feature type="transmembrane region" description="Helical" evidence="10">
    <location>
        <begin position="17"/>
        <end position="39"/>
    </location>
</feature>
<dbReference type="Pfam" id="PF00528">
    <property type="entry name" value="BPD_transp_1"/>
    <property type="match status" value="1"/>
</dbReference>
<reference evidence="12 13" key="1">
    <citation type="submission" date="2020-04" db="EMBL/GenBank/DDBJ databases">
        <title>Staphylococcus species from domestic dog.</title>
        <authorList>
            <person name="Paterson G.K."/>
        </authorList>
    </citation>
    <scope>NUCLEOTIDE SEQUENCE [LARGE SCALE GENOMIC DNA]</scope>
    <source>
        <strain evidence="12 13">H16/1A</strain>
    </source>
</reference>
<keyword evidence="4" id="KW-0533">Nickel</keyword>
<evidence type="ECO:0000256" key="1">
    <source>
        <dbReference type="ARBA" id="ARBA00004651"/>
    </source>
</evidence>
<name>A0ABS0T6K1_9STAP</name>
<dbReference type="SUPFAM" id="SSF161098">
    <property type="entry name" value="MetI-like"/>
    <property type="match status" value="1"/>
</dbReference>
<gene>
    <name evidence="12" type="ORF">HHH54_01970</name>
</gene>
<sequence length="232" mass="26312">MSFIITTFLEVLKGLPYTLLITCIAMLIGFLIGGLFAWIQLKPIPVLSQCVTVYNSFIRSTPLIVQLFIFYYGLPTLILWINHTFQHDINPDIMPPLAIACVAFSFHAIAYLSESIKSGLLSVPRSQMEAAQTIGLSQWQAYRRIIIPQALGYALPNIENQLIMLIKGTSLAFAIQIPEIIGRSQVIANEGYRFVEVYTVAVIFYWGIAILLEFIFHRFELKTTRYLRVKSS</sequence>
<feature type="transmembrane region" description="Helical" evidence="10">
    <location>
        <begin position="93"/>
        <end position="112"/>
    </location>
</feature>
<keyword evidence="9 10" id="KW-0472">Membrane</keyword>
<evidence type="ECO:0000259" key="11">
    <source>
        <dbReference type="PROSITE" id="PS50928"/>
    </source>
</evidence>
<evidence type="ECO:0000256" key="10">
    <source>
        <dbReference type="RuleBase" id="RU363032"/>
    </source>
</evidence>